<dbReference type="AlphaFoldDB" id="A0A1N6Q0F4"/>
<gene>
    <name evidence="13" type="ORF">B1B05_03420</name>
    <name evidence="14" type="ORF">SAMN05443094_101703</name>
</gene>
<keyword evidence="6 9" id="KW-0812">Transmembrane</keyword>
<dbReference type="InterPro" id="IPR018076">
    <property type="entry name" value="T2SS_GspF_dom"/>
</dbReference>
<dbReference type="Pfam" id="PF00482">
    <property type="entry name" value="T2SSF"/>
    <property type="match status" value="2"/>
</dbReference>
<name>A0A1N6Q0F4_9BACI</name>
<dbReference type="EMBL" id="FTLX01000001">
    <property type="protein sequence ID" value="SIQ10061.1"/>
    <property type="molecule type" value="Genomic_DNA"/>
</dbReference>
<keyword evidence="16" id="KW-1185">Reference proteome</keyword>
<reference evidence="13" key="3">
    <citation type="submission" date="2017-03" db="EMBL/GenBank/DDBJ databases">
        <authorList>
            <person name="Dastager S.G."/>
            <person name="Neurgaonkar P.S."/>
            <person name="Dharne M.S."/>
        </authorList>
    </citation>
    <scope>NUCLEOTIDE SEQUENCE</scope>
    <source>
        <strain evidence="13">DSM 25145</strain>
    </source>
</reference>
<evidence type="ECO:0000259" key="12">
    <source>
        <dbReference type="Pfam" id="PF00482"/>
    </source>
</evidence>
<evidence type="ECO:0000313" key="16">
    <source>
        <dbReference type="Proteomes" id="UP000215545"/>
    </source>
</evidence>
<dbReference type="OrthoDB" id="9805682at2"/>
<comment type="similarity">
    <text evidence="2 9">Belongs to the GSP F family.</text>
</comment>
<evidence type="ECO:0000256" key="7">
    <source>
        <dbReference type="ARBA" id="ARBA00022989"/>
    </source>
</evidence>
<evidence type="ECO:0000256" key="5">
    <source>
        <dbReference type="ARBA" id="ARBA00022519"/>
    </source>
</evidence>
<reference evidence="16" key="2">
    <citation type="submission" date="2017-03" db="EMBL/GenBank/DDBJ databases">
        <title>Bacillus sp. V-88(T) DSM27956, whole genome shotgun sequencing project.</title>
        <authorList>
            <person name="Dastager S.G."/>
            <person name="Neurgaonkar P.S."/>
            <person name="Dharne M.S."/>
        </authorList>
    </citation>
    <scope>NUCLEOTIDE SEQUENCE [LARGE SCALE GENOMIC DNA]</scope>
    <source>
        <strain evidence="16">DSM 25145</strain>
    </source>
</reference>
<evidence type="ECO:0000313" key="15">
    <source>
        <dbReference type="Proteomes" id="UP000186385"/>
    </source>
</evidence>
<sequence>MAKFAYSGRDRRGPKKGTLTAKSKKEAIEKLQSSGIRVKEIIQKEEAFWEQDIVIGRAVKLEHMVIFLRQFAALLQAGVTVVDSAFILSQQTDSKPLKRALANMETEMREGRPLSDAAEKQKKIFEPLFINMLKAGEATGTLDQTFNDLAIHYERQHRTRQKVISALAYPIVVGIVAVFVVIFLLVSVVPTFVGMFEDFGGELPAITQFVINASEWMQRFWYVIALLAGLLFGAIWMLRQRPETKMYIDYAVLRMPIFGNLMQKAVLARMTRTLSSLFSNSVPILRAMDITSEVVENEVIASVIRDSKRSLERGESITGPMQRHWAFPPLLHQMVAIGEETGSLDQMLSKVADFYEAEVETVTDRLKALIEPLMIVLLAGIVGTIVISIMVPMFEIFNTVQENG</sequence>
<evidence type="ECO:0000313" key="13">
    <source>
        <dbReference type="EMBL" id="OXS80543.1"/>
    </source>
</evidence>
<feature type="transmembrane region" description="Helical" evidence="11">
    <location>
        <begin position="220"/>
        <end position="238"/>
    </location>
</feature>
<evidence type="ECO:0000256" key="11">
    <source>
        <dbReference type="SAM" id="Phobius"/>
    </source>
</evidence>
<evidence type="ECO:0000256" key="4">
    <source>
        <dbReference type="ARBA" id="ARBA00022475"/>
    </source>
</evidence>
<dbReference type="GO" id="GO:0005886">
    <property type="term" value="C:plasma membrane"/>
    <property type="evidence" value="ECO:0007669"/>
    <property type="project" value="UniProtKB-SubCell"/>
</dbReference>
<protein>
    <submittedName>
        <fullName evidence="13">Type II secretion system protein F</fullName>
    </submittedName>
    <submittedName>
        <fullName evidence="14">Type IV pilus assembly protein PilC</fullName>
    </submittedName>
</protein>
<dbReference type="InterPro" id="IPR001992">
    <property type="entry name" value="T2SS_GspF/T4SS_PilC_CS"/>
</dbReference>
<keyword evidence="8 11" id="KW-0472">Membrane</keyword>
<keyword evidence="3 9" id="KW-0813">Transport</keyword>
<evidence type="ECO:0000313" key="14">
    <source>
        <dbReference type="EMBL" id="SIQ10061.1"/>
    </source>
</evidence>
<dbReference type="STRING" id="1017273.SAMN05443094_101703"/>
<keyword evidence="4" id="KW-1003">Cell membrane</keyword>
<dbReference type="PANTHER" id="PTHR30012:SF0">
    <property type="entry name" value="TYPE II SECRETION SYSTEM PROTEIN F-RELATED"/>
    <property type="match status" value="1"/>
</dbReference>
<feature type="domain" description="Type II secretion system protein GspF" evidence="12">
    <location>
        <begin position="271"/>
        <end position="392"/>
    </location>
</feature>
<comment type="subcellular location">
    <subcellularLocation>
        <location evidence="1">Cell inner membrane</location>
        <topology evidence="1">Multi-pass membrane protein</topology>
    </subcellularLocation>
    <subcellularLocation>
        <location evidence="9">Cell membrane</location>
        <topology evidence="9">Multi-pass membrane protein</topology>
    </subcellularLocation>
</comment>
<dbReference type="PROSITE" id="PS00874">
    <property type="entry name" value="T2SP_F"/>
    <property type="match status" value="1"/>
</dbReference>
<feature type="transmembrane region" description="Helical" evidence="11">
    <location>
        <begin position="373"/>
        <end position="394"/>
    </location>
</feature>
<evidence type="ECO:0000256" key="2">
    <source>
        <dbReference type="ARBA" id="ARBA00005745"/>
    </source>
</evidence>
<feature type="domain" description="Type II secretion system protein GspF" evidence="12">
    <location>
        <begin position="67"/>
        <end position="190"/>
    </location>
</feature>
<dbReference type="InterPro" id="IPR003004">
    <property type="entry name" value="GspF/PilC"/>
</dbReference>
<dbReference type="InterPro" id="IPR042094">
    <property type="entry name" value="T2SS_GspF_sf"/>
</dbReference>
<evidence type="ECO:0000256" key="3">
    <source>
        <dbReference type="ARBA" id="ARBA00022448"/>
    </source>
</evidence>
<dbReference type="GO" id="GO:0009306">
    <property type="term" value="P:protein secretion"/>
    <property type="evidence" value="ECO:0007669"/>
    <property type="project" value="InterPro"/>
</dbReference>
<organism evidence="14 15">
    <name type="scientific">Domibacillus enclensis</name>
    <dbReference type="NCBI Taxonomy" id="1017273"/>
    <lineage>
        <taxon>Bacteria</taxon>
        <taxon>Bacillati</taxon>
        <taxon>Bacillota</taxon>
        <taxon>Bacilli</taxon>
        <taxon>Bacillales</taxon>
        <taxon>Bacillaceae</taxon>
        <taxon>Domibacillus</taxon>
    </lineage>
</organism>
<dbReference type="Proteomes" id="UP000215545">
    <property type="component" value="Unassembled WGS sequence"/>
</dbReference>
<dbReference type="PANTHER" id="PTHR30012">
    <property type="entry name" value="GENERAL SECRETION PATHWAY PROTEIN"/>
    <property type="match status" value="1"/>
</dbReference>
<evidence type="ECO:0000256" key="8">
    <source>
        <dbReference type="ARBA" id="ARBA00023136"/>
    </source>
</evidence>
<dbReference type="PRINTS" id="PR00812">
    <property type="entry name" value="BCTERIALGSPF"/>
</dbReference>
<reference evidence="14 15" key="1">
    <citation type="submission" date="2017-01" db="EMBL/GenBank/DDBJ databases">
        <authorList>
            <person name="Mah S.A."/>
            <person name="Swanson W.J."/>
            <person name="Moy G.W."/>
            <person name="Vacquier V.D."/>
        </authorList>
    </citation>
    <scope>NUCLEOTIDE SEQUENCE [LARGE SCALE GENOMIC DNA]</scope>
    <source>
        <strain evidence="14 15">NIO-1016</strain>
    </source>
</reference>
<accession>A0A1N6Q0F4</accession>
<dbReference type="Proteomes" id="UP000186385">
    <property type="component" value="Unassembled WGS sequence"/>
</dbReference>
<dbReference type="Gene3D" id="1.20.81.30">
    <property type="entry name" value="Type II secretion system (T2SS), domain F"/>
    <property type="match status" value="2"/>
</dbReference>
<dbReference type="RefSeq" id="WP_045849818.1">
    <property type="nucleotide sequence ID" value="NZ_FTLX01000001.1"/>
</dbReference>
<evidence type="ECO:0000256" key="1">
    <source>
        <dbReference type="ARBA" id="ARBA00004429"/>
    </source>
</evidence>
<proteinExistence type="inferred from homology"/>
<dbReference type="EMBL" id="MWSK01000001">
    <property type="protein sequence ID" value="OXS80543.1"/>
    <property type="molecule type" value="Genomic_DNA"/>
</dbReference>
<evidence type="ECO:0000256" key="6">
    <source>
        <dbReference type="ARBA" id="ARBA00022692"/>
    </source>
</evidence>
<dbReference type="FunFam" id="1.20.81.30:FF:000001">
    <property type="entry name" value="Type II secretion system protein F"/>
    <property type="match status" value="2"/>
</dbReference>
<evidence type="ECO:0000256" key="9">
    <source>
        <dbReference type="RuleBase" id="RU003923"/>
    </source>
</evidence>
<evidence type="ECO:0000256" key="10">
    <source>
        <dbReference type="SAM" id="MobiDB-lite"/>
    </source>
</evidence>
<feature type="region of interest" description="Disordered" evidence="10">
    <location>
        <begin position="1"/>
        <end position="24"/>
    </location>
</feature>
<keyword evidence="7 11" id="KW-1133">Transmembrane helix</keyword>
<keyword evidence="5" id="KW-0997">Cell inner membrane</keyword>
<feature type="transmembrane region" description="Helical" evidence="11">
    <location>
        <begin position="166"/>
        <end position="189"/>
    </location>
</feature>